<evidence type="ECO:0000256" key="2">
    <source>
        <dbReference type="ARBA" id="ARBA00022475"/>
    </source>
</evidence>
<evidence type="ECO:0000256" key="4">
    <source>
        <dbReference type="ARBA" id="ARBA00022687"/>
    </source>
</evidence>
<feature type="region of interest" description="Disordered" evidence="8">
    <location>
        <begin position="23"/>
        <end position="46"/>
    </location>
</feature>
<feature type="compositionally biased region" description="Polar residues" evidence="8">
    <location>
        <begin position="181"/>
        <end position="194"/>
    </location>
</feature>
<evidence type="ECO:0000256" key="1">
    <source>
        <dbReference type="ARBA" id="ARBA00007081"/>
    </source>
</evidence>
<dbReference type="GO" id="GO:0005886">
    <property type="term" value="C:plasma membrane"/>
    <property type="evidence" value="ECO:0007669"/>
    <property type="project" value="UniProtKB-SubCell"/>
</dbReference>
<dbReference type="GO" id="GO:0016055">
    <property type="term" value="P:Wnt signaling pathway"/>
    <property type="evidence" value="ECO:0007669"/>
    <property type="project" value="UniProtKB-UniRule"/>
</dbReference>
<keyword evidence="6" id="KW-0472">Membrane</keyword>
<sequence length="581" mass="66860">MATHFAKWWKTKKTMTVLGSNLSDERRSDTEDLVRDDDASSSSYNDHEAHINPCLLISPSCSENEEVEENHDDCEEKNEIKFQDFECDLQVEGDDSGEEKKEFSFTFYDLDGYGKITKDDVAGLVRSIYGAVNDSIKVPQGGKKTIKVKLTVTPEKYSSNDPQNNPQEENIINNNNNKNNLPTSQMGNGCSASTAEGHPTTTPTTNFRNNVNVTIQENLHRERSGRKEKDFKDRFCHFERPKFSSVRLPNSSGCRGCRNFSPEVFRDCSASPLRHRKKWREQRTCSFYRPELIDIIQANMEKNNVSPCCRHELHTHHQHSQSHCTHNNQLNDPSSLFRNENFWKQKLADLTQNNGGGCNHHHHPVSLGGMKMHDCHNHKITSHGNHWWCKKHGHHRSRSHDISHDLSQNVSKMSGLQPTDRDQLQSSPLGHVTNRECCNNNNTNINNNSQLNNVINQDEQCVDNLELQHQQGCILTSKQHLSPPRNNKNTNITNSASPHQLKHRNREVEHERAMAQVISWLERENIGDKTKCFSPKKKIHNPNNPCVHSPPVVKKHEHHHVHEHIHHHYYHHYAKETPIIV</sequence>
<accession>A0A226F4Q8</accession>
<comment type="function">
    <text evidence="7">Cell autonomous antagonist of the canonical Wnt signaling pathway.</text>
</comment>
<dbReference type="GO" id="GO:0005737">
    <property type="term" value="C:cytoplasm"/>
    <property type="evidence" value="ECO:0007669"/>
    <property type="project" value="UniProtKB-SubCell"/>
</dbReference>
<evidence type="ECO:0000256" key="5">
    <source>
        <dbReference type="ARBA" id="ARBA00022723"/>
    </source>
</evidence>
<name>A0A226F4Q8_FOLCA</name>
<keyword evidence="4 7" id="KW-0879">Wnt signaling pathway</keyword>
<feature type="compositionally biased region" description="Basic and acidic residues" evidence="8">
    <location>
        <begin position="23"/>
        <end position="38"/>
    </location>
</feature>
<dbReference type="OrthoDB" id="5953812at2759"/>
<evidence type="ECO:0000256" key="6">
    <source>
        <dbReference type="ARBA" id="ARBA00023136"/>
    </source>
</evidence>
<feature type="region of interest" description="Disordered" evidence="8">
    <location>
        <begin position="154"/>
        <end position="207"/>
    </location>
</feature>
<evidence type="ECO:0000256" key="8">
    <source>
        <dbReference type="SAM" id="MobiDB-lite"/>
    </source>
</evidence>
<evidence type="ECO:0000313" key="10">
    <source>
        <dbReference type="Proteomes" id="UP000198287"/>
    </source>
</evidence>
<organism evidence="9 10">
    <name type="scientific">Folsomia candida</name>
    <name type="common">Springtail</name>
    <dbReference type="NCBI Taxonomy" id="158441"/>
    <lineage>
        <taxon>Eukaryota</taxon>
        <taxon>Metazoa</taxon>
        <taxon>Ecdysozoa</taxon>
        <taxon>Arthropoda</taxon>
        <taxon>Hexapoda</taxon>
        <taxon>Collembola</taxon>
        <taxon>Entomobryomorpha</taxon>
        <taxon>Isotomoidea</taxon>
        <taxon>Isotomidae</taxon>
        <taxon>Proisotominae</taxon>
        <taxon>Folsomia</taxon>
    </lineage>
</organism>
<proteinExistence type="inferred from homology"/>
<feature type="compositionally biased region" description="Low complexity" evidence="8">
    <location>
        <begin position="162"/>
        <end position="180"/>
    </location>
</feature>
<dbReference type="GO" id="GO:0090090">
    <property type="term" value="P:negative regulation of canonical Wnt signaling pathway"/>
    <property type="evidence" value="ECO:0007669"/>
    <property type="project" value="UniProtKB-ARBA"/>
</dbReference>
<dbReference type="AlphaFoldDB" id="A0A226F4Q8"/>
<comment type="subcellular location">
    <subcellularLocation>
        <location evidence="7">Cell membrane</location>
    </subcellularLocation>
    <subcellularLocation>
        <location evidence="7">Cytoplasm</location>
    </subcellularLocation>
</comment>
<dbReference type="PANTHER" id="PTHR22611">
    <property type="entry name" value="PROTEIN NAKED CUTICLE"/>
    <property type="match status" value="1"/>
</dbReference>
<dbReference type="SUPFAM" id="SSF47473">
    <property type="entry name" value="EF-hand"/>
    <property type="match status" value="1"/>
</dbReference>
<evidence type="ECO:0000313" key="9">
    <source>
        <dbReference type="EMBL" id="OXA64428.1"/>
    </source>
</evidence>
<dbReference type="InterPro" id="IPR011992">
    <property type="entry name" value="EF-hand-dom_pair"/>
</dbReference>
<dbReference type="GO" id="GO:0046872">
    <property type="term" value="F:metal ion binding"/>
    <property type="evidence" value="ECO:0007669"/>
    <property type="project" value="UniProtKB-KW"/>
</dbReference>
<keyword evidence="3" id="KW-0963">Cytoplasm</keyword>
<protein>
    <recommendedName>
        <fullName evidence="7">Protein naked cuticle homolog</fullName>
    </recommendedName>
</protein>
<dbReference type="PANTHER" id="PTHR22611:SF9">
    <property type="entry name" value="PROTEIN NAKED CUTICLE"/>
    <property type="match status" value="1"/>
</dbReference>
<comment type="similarity">
    <text evidence="1 7">Belongs to the NKD family.</text>
</comment>
<feature type="region of interest" description="Disordered" evidence="8">
    <location>
        <begin position="478"/>
        <end position="501"/>
    </location>
</feature>
<dbReference type="InterPro" id="IPR040140">
    <property type="entry name" value="Nkd-like"/>
</dbReference>
<evidence type="ECO:0000256" key="3">
    <source>
        <dbReference type="ARBA" id="ARBA00022490"/>
    </source>
</evidence>
<feature type="compositionally biased region" description="Polar residues" evidence="8">
    <location>
        <begin position="478"/>
        <end position="498"/>
    </location>
</feature>
<comment type="caution">
    <text evidence="9">The sequence shown here is derived from an EMBL/GenBank/DDBJ whole genome shotgun (WGS) entry which is preliminary data.</text>
</comment>
<keyword evidence="10" id="KW-1185">Reference proteome</keyword>
<gene>
    <name evidence="9" type="ORF">Fcan01_01928</name>
</gene>
<dbReference type="OMA" id="EFECDVS"/>
<dbReference type="Proteomes" id="UP000198287">
    <property type="component" value="Unassembled WGS sequence"/>
</dbReference>
<evidence type="ECO:0000256" key="7">
    <source>
        <dbReference type="RuleBase" id="RU367060"/>
    </source>
</evidence>
<keyword evidence="2 7" id="KW-1003">Cell membrane</keyword>
<keyword evidence="5" id="KW-0479">Metal-binding</keyword>
<dbReference type="EMBL" id="LNIX01000001">
    <property type="protein sequence ID" value="OXA64428.1"/>
    <property type="molecule type" value="Genomic_DNA"/>
</dbReference>
<dbReference type="Gene3D" id="1.10.238.10">
    <property type="entry name" value="EF-hand"/>
    <property type="match status" value="1"/>
</dbReference>
<reference evidence="9 10" key="1">
    <citation type="submission" date="2015-12" db="EMBL/GenBank/DDBJ databases">
        <title>The genome of Folsomia candida.</title>
        <authorList>
            <person name="Faddeeva A."/>
            <person name="Derks M.F."/>
            <person name="Anvar Y."/>
            <person name="Smit S."/>
            <person name="Van Straalen N."/>
            <person name="Roelofs D."/>
        </authorList>
    </citation>
    <scope>NUCLEOTIDE SEQUENCE [LARGE SCALE GENOMIC DNA]</scope>
    <source>
        <strain evidence="9 10">VU population</strain>
        <tissue evidence="9">Whole body</tissue>
    </source>
</reference>